<dbReference type="Proteomes" id="UP000799428">
    <property type="component" value="Unassembled WGS sequence"/>
</dbReference>
<sequence>MDDLDDELDLLYHKGVEPDVYYRCPTLESLDGALRNEIEKNAATLIPTEIVTEFVFGVTSTITLSVAQQPNLEALIQPADFPQSITVEIALCRDIDEKCRLKTQRAISRCFIETIQGIDGFKYSERQVWNKDGGEGTRFKYVCVDSFQNRYRKSNVKQEKAKRENGEEEEEEAEGKKRGKGALATYDCGGAIHVRFSTKRDAVNVVYKHNLIHRDVESRPATEESGDSELPTMPTEKEIGTSNGKPNKRKRSKKNGVESDNGLNDLDLDTSTSSKPANKTTPKNKTKKNATPSPPEATQGSAKKKNKGKQAQSPSNSQLEASVHDPTPLPPPPPKLAKGKACLRCREKRIKCNEAKPTCNQCQRGLWVCQYKTVAPRKRSKNGCINCRQRKRKCTEEHPSCAYCLKVDDDCEYVEEHE</sequence>
<proteinExistence type="predicted"/>
<protein>
    <recommendedName>
        <fullName evidence="3">Zn(2)-C6 fungal-type domain-containing protein</fullName>
    </recommendedName>
</protein>
<dbReference type="SUPFAM" id="SSF57701">
    <property type="entry name" value="Zn2/Cys6 DNA-binding domain"/>
    <property type="match status" value="2"/>
</dbReference>
<dbReference type="InterPro" id="IPR052400">
    <property type="entry name" value="Zn2-C6_fungal_TF"/>
</dbReference>
<feature type="domain" description="Zn(2)-C6 fungal-type" evidence="3">
    <location>
        <begin position="341"/>
        <end position="371"/>
    </location>
</feature>
<reference evidence="4" key="1">
    <citation type="journal article" date="2020" name="Stud. Mycol.">
        <title>101 Dothideomycetes genomes: a test case for predicting lifestyles and emergence of pathogens.</title>
        <authorList>
            <person name="Haridas S."/>
            <person name="Albert R."/>
            <person name="Binder M."/>
            <person name="Bloem J."/>
            <person name="Labutti K."/>
            <person name="Salamov A."/>
            <person name="Andreopoulos B."/>
            <person name="Baker S."/>
            <person name="Barry K."/>
            <person name="Bills G."/>
            <person name="Bluhm B."/>
            <person name="Cannon C."/>
            <person name="Castanera R."/>
            <person name="Culley D."/>
            <person name="Daum C."/>
            <person name="Ezra D."/>
            <person name="Gonzalez J."/>
            <person name="Henrissat B."/>
            <person name="Kuo A."/>
            <person name="Liang C."/>
            <person name="Lipzen A."/>
            <person name="Lutzoni F."/>
            <person name="Magnuson J."/>
            <person name="Mondo S."/>
            <person name="Nolan M."/>
            <person name="Ohm R."/>
            <person name="Pangilinan J."/>
            <person name="Park H.-J."/>
            <person name="Ramirez L."/>
            <person name="Alfaro M."/>
            <person name="Sun H."/>
            <person name="Tritt A."/>
            <person name="Yoshinaga Y."/>
            <person name="Zwiers L.-H."/>
            <person name="Turgeon B."/>
            <person name="Goodwin S."/>
            <person name="Spatafora J."/>
            <person name="Crous P."/>
            <person name="Grigoriev I."/>
        </authorList>
    </citation>
    <scope>NUCLEOTIDE SEQUENCE</scope>
    <source>
        <strain evidence="4">CBS 279.74</strain>
    </source>
</reference>
<dbReference type="AlphaFoldDB" id="A0A6G1KPB6"/>
<keyword evidence="1" id="KW-0539">Nucleus</keyword>
<feature type="region of interest" description="Disordered" evidence="2">
    <location>
        <begin position="217"/>
        <end position="338"/>
    </location>
</feature>
<dbReference type="InterPro" id="IPR001138">
    <property type="entry name" value="Zn2Cys6_DnaBD"/>
</dbReference>
<keyword evidence="5" id="KW-1185">Reference proteome</keyword>
<dbReference type="PANTHER" id="PTHR47657">
    <property type="entry name" value="STEROL REGULATORY ELEMENT-BINDING PROTEIN ECM22"/>
    <property type="match status" value="1"/>
</dbReference>
<dbReference type="InterPro" id="IPR036864">
    <property type="entry name" value="Zn2-C6_fun-type_DNA-bd_sf"/>
</dbReference>
<evidence type="ECO:0000313" key="4">
    <source>
        <dbReference type="EMBL" id="KAF2714694.1"/>
    </source>
</evidence>
<dbReference type="CDD" id="cd00067">
    <property type="entry name" value="GAL4"/>
    <property type="match status" value="2"/>
</dbReference>
<feature type="compositionally biased region" description="Polar residues" evidence="2">
    <location>
        <begin position="309"/>
        <end position="320"/>
    </location>
</feature>
<dbReference type="GO" id="GO:0008270">
    <property type="term" value="F:zinc ion binding"/>
    <property type="evidence" value="ECO:0007669"/>
    <property type="project" value="InterPro"/>
</dbReference>
<dbReference type="GO" id="GO:0000981">
    <property type="term" value="F:DNA-binding transcription factor activity, RNA polymerase II-specific"/>
    <property type="evidence" value="ECO:0007669"/>
    <property type="project" value="InterPro"/>
</dbReference>
<dbReference type="PROSITE" id="PS00463">
    <property type="entry name" value="ZN2_CY6_FUNGAL_1"/>
    <property type="match status" value="1"/>
</dbReference>
<dbReference type="PROSITE" id="PS50048">
    <property type="entry name" value="ZN2_CY6_FUNGAL_2"/>
    <property type="match status" value="2"/>
</dbReference>
<evidence type="ECO:0000313" key="5">
    <source>
        <dbReference type="Proteomes" id="UP000799428"/>
    </source>
</evidence>
<organism evidence="4 5">
    <name type="scientific">Pleomassaria siparia CBS 279.74</name>
    <dbReference type="NCBI Taxonomy" id="1314801"/>
    <lineage>
        <taxon>Eukaryota</taxon>
        <taxon>Fungi</taxon>
        <taxon>Dikarya</taxon>
        <taxon>Ascomycota</taxon>
        <taxon>Pezizomycotina</taxon>
        <taxon>Dothideomycetes</taxon>
        <taxon>Pleosporomycetidae</taxon>
        <taxon>Pleosporales</taxon>
        <taxon>Pleomassariaceae</taxon>
        <taxon>Pleomassaria</taxon>
    </lineage>
</organism>
<feature type="region of interest" description="Disordered" evidence="2">
    <location>
        <begin position="155"/>
        <end position="180"/>
    </location>
</feature>
<dbReference type="Pfam" id="PF00172">
    <property type="entry name" value="Zn_clus"/>
    <property type="match status" value="2"/>
</dbReference>
<dbReference type="SMART" id="SM00066">
    <property type="entry name" value="GAL4"/>
    <property type="match status" value="2"/>
</dbReference>
<gene>
    <name evidence="4" type="ORF">K504DRAFT_445656</name>
</gene>
<evidence type="ECO:0000256" key="1">
    <source>
        <dbReference type="ARBA" id="ARBA00023242"/>
    </source>
</evidence>
<feature type="domain" description="Zn(2)-C6 fungal-type" evidence="3">
    <location>
        <begin position="383"/>
        <end position="413"/>
    </location>
</feature>
<dbReference type="PANTHER" id="PTHR47657:SF7">
    <property type="entry name" value="STEROL REGULATORY ELEMENT-BINDING PROTEIN ECM22"/>
    <property type="match status" value="1"/>
</dbReference>
<feature type="compositionally biased region" description="Basic and acidic residues" evidence="2">
    <location>
        <begin position="156"/>
        <end position="165"/>
    </location>
</feature>
<name>A0A6G1KPB6_9PLEO</name>
<evidence type="ECO:0000259" key="3">
    <source>
        <dbReference type="PROSITE" id="PS50048"/>
    </source>
</evidence>
<evidence type="ECO:0000256" key="2">
    <source>
        <dbReference type="SAM" id="MobiDB-lite"/>
    </source>
</evidence>
<dbReference type="Gene3D" id="4.10.240.10">
    <property type="entry name" value="Zn(2)-C6 fungal-type DNA-binding domain"/>
    <property type="match status" value="2"/>
</dbReference>
<dbReference type="EMBL" id="MU005764">
    <property type="protein sequence ID" value="KAF2714694.1"/>
    <property type="molecule type" value="Genomic_DNA"/>
</dbReference>
<accession>A0A6G1KPB6</accession>
<dbReference type="OrthoDB" id="3251668at2759"/>